<evidence type="ECO:0000313" key="1">
    <source>
        <dbReference type="EMBL" id="SKA10427.1"/>
    </source>
</evidence>
<dbReference type="RefSeq" id="WP_078761799.1">
    <property type="nucleotide sequence ID" value="NZ_FUWS01000006.1"/>
</dbReference>
<organism evidence="1 2">
    <name type="scientific">Marinactinospora thermotolerans DSM 45154</name>
    <dbReference type="NCBI Taxonomy" id="1122192"/>
    <lineage>
        <taxon>Bacteria</taxon>
        <taxon>Bacillati</taxon>
        <taxon>Actinomycetota</taxon>
        <taxon>Actinomycetes</taxon>
        <taxon>Streptosporangiales</taxon>
        <taxon>Nocardiopsidaceae</taxon>
        <taxon>Marinactinospora</taxon>
    </lineage>
</organism>
<gene>
    <name evidence="1" type="ORF">SAMN02745673_02474</name>
</gene>
<dbReference type="OrthoDB" id="3392321at2"/>
<keyword evidence="2" id="KW-1185">Reference proteome</keyword>
<dbReference type="Proteomes" id="UP000190637">
    <property type="component" value="Unassembled WGS sequence"/>
</dbReference>
<reference evidence="1 2" key="1">
    <citation type="submission" date="2017-02" db="EMBL/GenBank/DDBJ databases">
        <authorList>
            <person name="Peterson S.W."/>
        </authorList>
    </citation>
    <scope>NUCLEOTIDE SEQUENCE [LARGE SCALE GENOMIC DNA]</scope>
    <source>
        <strain evidence="1 2">DSM 45154</strain>
    </source>
</reference>
<accession>A0A1T4R3K2</accession>
<protein>
    <submittedName>
        <fullName evidence="1">Uncharacterized protein</fullName>
    </submittedName>
</protein>
<dbReference type="EMBL" id="FUWS01000006">
    <property type="protein sequence ID" value="SKA10427.1"/>
    <property type="molecule type" value="Genomic_DNA"/>
</dbReference>
<name>A0A1T4R3K2_9ACTN</name>
<sequence>MTYDVVALVGRAPGIRELTGAMVRAGRRLRVDDGGGGSVIRLCDDRGRTVLGIEAAQRVEVRDEVERLLGAETAARMPEPCWWVEARAAGSGEEAVAVAHRFADALVGELGGIVWSSRPALRRPAGWSGRSV</sequence>
<evidence type="ECO:0000313" key="2">
    <source>
        <dbReference type="Proteomes" id="UP000190637"/>
    </source>
</evidence>
<dbReference type="AlphaFoldDB" id="A0A1T4R3K2"/>
<proteinExistence type="predicted"/>
<dbReference type="STRING" id="1122192.SAMN02745673_02474"/>